<dbReference type="Proteomes" id="UP000318297">
    <property type="component" value="Unassembled WGS sequence"/>
</dbReference>
<organism evidence="2 3">
    <name type="scientific">Rudaeicoccus suwonensis</name>
    <dbReference type="NCBI Taxonomy" id="657409"/>
    <lineage>
        <taxon>Bacteria</taxon>
        <taxon>Bacillati</taxon>
        <taxon>Actinomycetota</taxon>
        <taxon>Actinomycetes</taxon>
        <taxon>Micrococcales</taxon>
        <taxon>Dermacoccaceae</taxon>
        <taxon>Rudaeicoccus</taxon>
    </lineage>
</organism>
<accession>A0A561ECQ8</accession>
<sequence length="60" mass="6565">MNNSGRVIPAGAIIIFMVIYLAALGWLAILHQWTAFIIVAVICAPISSILWAIRSKQART</sequence>
<keyword evidence="3" id="KW-1185">Reference proteome</keyword>
<keyword evidence="1" id="KW-1133">Transmembrane helix</keyword>
<dbReference type="EMBL" id="VIVQ01000001">
    <property type="protein sequence ID" value="TWE13403.1"/>
    <property type="molecule type" value="Genomic_DNA"/>
</dbReference>
<reference evidence="2 3" key="1">
    <citation type="submission" date="2019-06" db="EMBL/GenBank/DDBJ databases">
        <title>Sequencing the genomes of 1000 actinobacteria strains.</title>
        <authorList>
            <person name="Klenk H.-P."/>
        </authorList>
    </citation>
    <scope>NUCLEOTIDE SEQUENCE [LARGE SCALE GENOMIC DNA]</scope>
    <source>
        <strain evidence="2 3">DSM 19560</strain>
    </source>
</reference>
<feature type="transmembrane region" description="Helical" evidence="1">
    <location>
        <begin position="35"/>
        <end position="53"/>
    </location>
</feature>
<name>A0A561ECQ8_9MICO</name>
<keyword evidence="1" id="KW-0812">Transmembrane</keyword>
<keyword evidence="1" id="KW-0472">Membrane</keyword>
<evidence type="ECO:0000313" key="3">
    <source>
        <dbReference type="Proteomes" id="UP000318297"/>
    </source>
</evidence>
<gene>
    <name evidence="2" type="ORF">BKA23_2233</name>
</gene>
<feature type="transmembrane region" description="Helical" evidence="1">
    <location>
        <begin position="7"/>
        <end position="29"/>
    </location>
</feature>
<proteinExistence type="predicted"/>
<dbReference type="AlphaFoldDB" id="A0A561ECQ8"/>
<comment type="caution">
    <text evidence="2">The sequence shown here is derived from an EMBL/GenBank/DDBJ whole genome shotgun (WGS) entry which is preliminary data.</text>
</comment>
<evidence type="ECO:0000256" key="1">
    <source>
        <dbReference type="SAM" id="Phobius"/>
    </source>
</evidence>
<protein>
    <submittedName>
        <fullName evidence="2">Uncharacterized protein</fullName>
    </submittedName>
</protein>
<evidence type="ECO:0000313" key="2">
    <source>
        <dbReference type="EMBL" id="TWE13403.1"/>
    </source>
</evidence>